<dbReference type="InterPro" id="IPR043128">
    <property type="entry name" value="Rev_trsase/Diguanyl_cyclase"/>
</dbReference>
<dbReference type="InterPro" id="IPR029787">
    <property type="entry name" value="Nucleotide_cyclase"/>
</dbReference>
<dbReference type="GO" id="GO:0052621">
    <property type="term" value="F:diguanylate cyclase activity"/>
    <property type="evidence" value="ECO:0007669"/>
    <property type="project" value="TreeGrafter"/>
</dbReference>
<dbReference type="PROSITE" id="PS50887">
    <property type="entry name" value="GGDEF"/>
    <property type="match status" value="1"/>
</dbReference>
<dbReference type="SMART" id="SM00267">
    <property type="entry name" value="GGDEF"/>
    <property type="match status" value="1"/>
</dbReference>
<dbReference type="GO" id="GO:1902201">
    <property type="term" value="P:negative regulation of bacterial-type flagellum-dependent cell motility"/>
    <property type="evidence" value="ECO:0007669"/>
    <property type="project" value="TreeGrafter"/>
</dbReference>
<dbReference type="EMBL" id="UOGE01000069">
    <property type="protein sequence ID" value="VAX21822.1"/>
    <property type="molecule type" value="Genomic_DNA"/>
</dbReference>
<dbReference type="NCBIfam" id="TIGR00254">
    <property type="entry name" value="GGDEF"/>
    <property type="match status" value="1"/>
</dbReference>
<dbReference type="InterPro" id="IPR000160">
    <property type="entry name" value="GGDEF_dom"/>
</dbReference>
<dbReference type="InterPro" id="IPR011006">
    <property type="entry name" value="CheY-like_superfamily"/>
</dbReference>
<reference evidence="3" key="1">
    <citation type="submission" date="2018-06" db="EMBL/GenBank/DDBJ databases">
        <authorList>
            <person name="Zhirakovskaya E."/>
        </authorList>
    </citation>
    <scope>NUCLEOTIDE SEQUENCE</scope>
</reference>
<dbReference type="GO" id="GO:0005886">
    <property type="term" value="C:plasma membrane"/>
    <property type="evidence" value="ECO:0007669"/>
    <property type="project" value="TreeGrafter"/>
</dbReference>
<dbReference type="GO" id="GO:0043709">
    <property type="term" value="P:cell adhesion involved in single-species biofilm formation"/>
    <property type="evidence" value="ECO:0007669"/>
    <property type="project" value="TreeGrafter"/>
</dbReference>
<dbReference type="Gene3D" id="3.30.70.270">
    <property type="match status" value="1"/>
</dbReference>
<dbReference type="PANTHER" id="PTHR45138:SF9">
    <property type="entry name" value="DIGUANYLATE CYCLASE DGCM-RELATED"/>
    <property type="match status" value="1"/>
</dbReference>
<dbReference type="SUPFAM" id="SSF55073">
    <property type="entry name" value="Nucleotide cyclase"/>
    <property type="match status" value="1"/>
</dbReference>
<proteinExistence type="predicted"/>
<dbReference type="Pfam" id="PF00990">
    <property type="entry name" value="GGDEF"/>
    <property type="match status" value="1"/>
</dbReference>
<dbReference type="SUPFAM" id="SSF52172">
    <property type="entry name" value="CheY-like"/>
    <property type="match status" value="2"/>
</dbReference>
<dbReference type="InterPro" id="IPR001789">
    <property type="entry name" value="Sig_transdc_resp-reg_receiver"/>
</dbReference>
<evidence type="ECO:0000259" key="1">
    <source>
        <dbReference type="PROSITE" id="PS50110"/>
    </source>
</evidence>
<organism evidence="3">
    <name type="scientific">hydrothermal vent metagenome</name>
    <dbReference type="NCBI Taxonomy" id="652676"/>
    <lineage>
        <taxon>unclassified sequences</taxon>
        <taxon>metagenomes</taxon>
        <taxon>ecological metagenomes</taxon>
    </lineage>
</organism>
<dbReference type="Gene3D" id="3.40.50.2300">
    <property type="match status" value="2"/>
</dbReference>
<dbReference type="FunFam" id="3.30.70.270:FF:000001">
    <property type="entry name" value="Diguanylate cyclase domain protein"/>
    <property type="match status" value="1"/>
</dbReference>
<dbReference type="AlphaFoldDB" id="A0A3B1C156"/>
<dbReference type="InterPro" id="IPR050469">
    <property type="entry name" value="Diguanylate_Cyclase"/>
</dbReference>
<dbReference type="CDD" id="cd01949">
    <property type="entry name" value="GGDEF"/>
    <property type="match status" value="1"/>
</dbReference>
<dbReference type="PROSITE" id="PS50110">
    <property type="entry name" value="RESPONSE_REGULATORY"/>
    <property type="match status" value="2"/>
</dbReference>
<dbReference type="PANTHER" id="PTHR45138">
    <property type="entry name" value="REGULATORY COMPONENTS OF SENSORY TRANSDUCTION SYSTEM"/>
    <property type="match status" value="1"/>
</dbReference>
<protein>
    <submittedName>
        <fullName evidence="3">Uncharacterized protein</fullName>
    </submittedName>
</protein>
<dbReference type="Pfam" id="PF00072">
    <property type="entry name" value="Response_reg"/>
    <property type="match status" value="2"/>
</dbReference>
<feature type="domain" description="GGDEF" evidence="2">
    <location>
        <begin position="314"/>
        <end position="444"/>
    </location>
</feature>
<accession>A0A3B1C156</accession>
<dbReference type="GO" id="GO:0000160">
    <property type="term" value="P:phosphorelay signal transduction system"/>
    <property type="evidence" value="ECO:0007669"/>
    <property type="project" value="InterPro"/>
</dbReference>
<feature type="domain" description="Response regulatory" evidence="1">
    <location>
        <begin position="13"/>
        <end position="129"/>
    </location>
</feature>
<name>A0A3B1C156_9ZZZZ</name>
<gene>
    <name evidence="3" type="ORF">MNBD_NITROSPINAE02-1636</name>
</gene>
<evidence type="ECO:0000259" key="2">
    <source>
        <dbReference type="PROSITE" id="PS50887"/>
    </source>
</evidence>
<evidence type="ECO:0000313" key="3">
    <source>
        <dbReference type="EMBL" id="VAX21822.1"/>
    </source>
</evidence>
<dbReference type="SMART" id="SM00448">
    <property type="entry name" value="REC"/>
    <property type="match status" value="2"/>
</dbReference>
<feature type="domain" description="Response regulatory" evidence="1">
    <location>
        <begin position="141"/>
        <end position="257"/>
    </location>
</feature>
<sequence>MVTGNEVIGRVVKGLVIDGAGYVRKVVDGKPHGRGYSLILADNPKDGLKSAIEDDIDLILVDDDMPQMEGIEFVNILKGAETTKNIPVGIVTSSVEAKLREEGKKAGVADFLIKPFTLPELIGFIESLSRTDAATTGEKERIVVVEDSPILCKIYANILSRFGFEYQIISDSRRAIEGITSFQPHLVLMDQNMPDINGMELTRMLKGNEELVNIPIIMVTSDTKKKSILKALEYGVVDFLTKPFDEEVLLARMRAHLNNKKLFDSLSLAYKEMSELKNRLELLSITDGLTGLFNHRHFHDILREQMRLSKKNRSELSIILFDIDHFKKFNDVYGHKAGDKVIQVTAHVLQKSIRPQDISARYGGEEYAVILPNTAVGVAGEVAEKIRSDVEGSKAIFEDLSLSVTVSAGVALWDYECSEDKFVVCADMAMYESKKAGRNKVTIA</sequence>